<comment type="similarity">
    <text evidence="1">Belongs to the LacAB/RpiB family.</text>
</comment>
<organism evidence="5 6">
    <name type="scientific">Kyrpidia spormannii</name>
    <dbReference type="NCBI Taxonomy" id="2055160"/>
    <lineage>
        <taxon>Bacteria</taxon>
        <taxon>Bacillati</taxon>
        <taxon>Bacillota</taxon>
        <taxon>Bacilli</taxon>
        <taxon>Bacillales</taxon>
        <taxon>Alicyclobacillaceae</taxon>
        <taxon>Kyrpidia</taxon>
    </lineage>
</organism>
<dbReference type="SUPFAM" id="SSF89623">
    <property type="entry name" value="Ribose/Galactose isomerase RpiB/AlsB"/>
    <property type="match status" value="1"/>
</dbReference>
<dbReference type="NCBIfam" id="TIGR01120">
    <property type="entry name" value="rpiB"/>
    <property type="match status" value="1"/>
</dbReference>
<feature type="binding site" evidence="4">
    <location>
        <position position="136"/>
    </location>
    <ligand>
        <name>D-ribulose 5-phosphate</name>
        <dbReference type="ChEBI" id="CHEBI:58121"/>
    </ligand>
</feature>
<dbReference type="InterPro" id="IPR004785">
    <property type="entry name" value="RpiB"/>
</dbReference>
<gene>
    <name evidence="5" type="primary">rpiB</name>
    <name evidence="5" type="ORF">CVV65_16035</name>
</gene>
<dbReference type="GO" id="GO:0005975">
    <property type="term" value="P:carbohydrate metabolic process"/>
    <property type="evidence" value="ECO:0007669"/>
    <property type="project" value="InterPro"/>
</dbReference>
<feature type="binding site" evidence="4">
    <location>
        <position position="132"/>
    </location>
    <ligand>
        <name>D-ribulose 5-phosphate</name>
        <dbReference type="ChEBI" id="CHEBI:58121"/>
    </ligand>
</feature>
<dbReference type="Gene3D" id="3.40.1400.10">
    <property type="entry name" value="Sugar-phosphate isomerase, RpiB/LacA/LacB"/>
    <property type="match status" value="1"/>
</dbReference>
<evidence type="ECO:0000256" key="1">
    <source>
        <dbReference type="ARBA" id="ARBA00008754"/>
    </source>
</evidence>
<feature type="binding site" evidence="4">
    <location>
        <begin position="66"/>
        <end position="70"/>
    </location>
    <ligand>
        <name>D-ribulose 5-phosphate</name>
        <dbReference type="ChEBI" id="CHEBI:58121"/>
    </ligand>
</feature>
<feature type="active site" description="Proton donor" evidence="3">
    <location>
        <position position="98"/>
    </location>
</feature>
<dbReference type="GO" id="GO:0016861">
    <property type="term" value="F:intramolecular oxidoreductase activity, interconverting aldoses and ketoses"/>
    <property type="evidence" value="ECO:0007669"/>
    <property type="project" value="UniProtKB-ARBA"/>
</dbReference>
<proteinExistence type="inferred from homology"/>
<dbReference type="InterPro" id="IPR003500">
    <property type="entry name" value="RpiB_LacA_LacB"/>
</dbReference>
<evidence type="ECO:0000256" key="4">
    <source>
        <dbReference type="PIRSR" id="PIRSR005384-2"/>
    </source>
</evidence>
<dbReference type="PANTHER" id="PTHR43732:SF1">
    <property type="entry name" value="RIBOSE 5-PHOSPHATE ISOMERASE"/>
    <property type="match status" value="1"/>
</dbReference>
<keyword evidence="6" id="KW-1185">Reference proteome</keyword>
<feature type="binding site" evidence="4">
    <location>
        <position position="109"/>
    </location>
    <ligand>
        <name>D-ribulose 5-phosphate</name>
        <dbReference type="ChEBI" id="CHEBI:58121"/>
    </ligand>
</feature>
<reference evidence="6" key="1">
    <citation type="submission" date="2017-11" db="EMBL/GenBank/DDBJ databases">
        <title>Complete Genome Sequence of Kyrpidia sp. Strain EA-1, a thermophilic, hydrogen-oxidizing Bacterium, isolated from the Azores.</title>
        <authorList>
            <person name="Reiner J.E."/>
            <person name="Lapp C.J."/>
            <person name="Bunk B."/>
            <person name="Gescher J."/>
        </authorList>
    </citation>
    <scope>NUCLEOTIDE SEQUENCE [LARGE SCALE GENOMIC DNA]</scope>
    <source>
        <strain evidence="6">EA-1</strain>
    </source>
</reference>
<dbReference type="NCBIfam" id="NF004051">
    <property type="entry name" value="PRK05571.1"/>
    <property type="match status" value="1"/>
</dbReference>
<evidence type="ECO:0000256" key="3">
    <source>
        <dbReference type="PIRSR" id="PIRSR005384-1"/>
    </source>
</evidence>
<dbReference type="PANTHER" id="PTHR43732">
    <property type="entry name" value="RIBOSE 5-PHOSPHATE ISOMERASE-RELATED"/>
    <property type="match status" value="1"/>
</dbReference>
<dbReference type="InterPro" id="IPR051812">
    <property type="entry name" value="SPI_LacAB/RpiB"/>
</dbReference>
<sequence length="162" mass="17285">MNVAIAADHGGFALKEHLKTVLEDLGIPYTDFGCHSEASVDYPDFAVPVAEAVARGEYTRGVLICGTGLGMAITANKIPGIRAVTVHDTFSAKATRLHNDSNVLTMGGRVIGPGLAGEVLRVWLETPFEGGRHQRRLDKIAAVEEHRPELRAEAGDPACPNC</sequence>
<keyword evidence="2 5" id="KW-0413">Isomerase</keyword>
<dbReference type="PIRSF" id="PIRSF005384">
    <property type="entry name" value="RpiB_LacA_B"/>
    <property type="match status" value="1"/>
</dbReference>
<dbReference type="RefSeq" id="WP_100668994.1">
    <property type="nucleotide sequence ID" value="NZ_CP024955.1"/>
</dbReference>
<dbReference type="InterPro" id="IPR036569">
    <property type="entry name" value="RpiB_LacA_LacB_sf"/>
</dbReference>
<dbReference type="EMBL" id="CP024955">
    <property type="protein sequence ID" value="ATY86251.1"/>
    <property type="molecule type" value="Genomic_DNA"/>
</dbReference>
<dbReference type="KEGG" id="kyr:CVV65_16035"/>
<evidence type="ECO:0000313" key="6">
    <source>
        <dbReference type="Proteomes" id="UP000231932"/>
    </source>
</evidence>
<dbReference type="AlphaFoldDB" id="A0A2K8NA96"/>
<dbReference type="Pfam" id="PF02502">
    <property type="entry name" value="LacAB_rpiB"/>
    <property type="match status" value="1"/>
</dbReference>
<evidence type="ECO:0000256" key="2">
    <source>
        <dbReference type="ARBA" id="ARBA00023235"/>
    </source>
</evidence>
<feature type="binding site" evidence="4">
    <location>
        <position position="99"/>
    </location>
    <ligand>
        <name>D-ribulose 5-phosphate</name>
        <dbReference type="ChEBI" id="CHEBI:58121"/>
    </ligand>
</feature>
<accession>A0A2K8NA96</accession>
<dbReference type="OrthoDB" id="1778624at2"/>
<evidence type="ECO:0000313" key="5">
    <source>
        <dbReference type="EMBL" id="ATY86251.1"/>
    </source>
</evidence>
<dbReference type="NCBIfam" id="TIGR00689">
    <property type="entry name" value="rpiB_lacA_lacB"/>
    <property type="match status" value="1"/>
</dbReference>
<feature type="binding site" evidence="4">
    <location>
        <begin position="8"/>
        <end position="9"/>
    </location>
    <ligand>
        <name>D-ribulose 5-phosphate</name>
        <dbReference type="ChEBI" id="CHEBI:58121"/>
    </ligand>
</feature>
<feature type="active site" description="Proton acceptor" evidence="3">
    <location>
        <position position="65"/>
    </location>
</feature>
<dbReference type="Proteomes" id="UP000231932">
    <property type="component" value="Chromosome"/>
</dbReference>
<name>A0A2K8NA96_9BACL</name>
<protein>
    <submittedName>
        <fullName evidence="5">Ribose 5-phosphate isomerase B</fullName>
    </submittedName>
</protein>